<comment type="subunit">
    <text evidence="10">The complex is composed of six subunits: RnfA, RnfB, RnfC, RnfD, RnfE and RnfG.</text>
</comment>
<dbReference type="GO" id="GO:0005886">
    <property type="term" value="C:plasma membrane"/>
    <property type="evidence" value="ECO:0007669"/>
    <property type="project" value="UniProtKB-SubCell"/>
</dbReference>
<feature type="transmembrane region" description="Helical" evidence="10">
    <location>
        <begin position="226"/>
        <end position="247"/>
    </location>
</feature>
<keyword evidence="4 10" id="KW-0288">FMN</keyword>
<dbReference type="PANTHER" id="PTHR30578">
    <property type="entry name" value="ELECTRON TRANSPORT COMPLEX PROTEIN RNFD"/>
    <property type="match status" value="1"/>
</dbReference>
<feature type="transmembrane region" description="Helical" evidence="10">
    <location>
        <begin position="203"/>
        <end position="219"/>
    </location>
</feature>
<feature type="transmembrane region" description="Helical" evidence="10">
    <location>
        <begin position="125"/>
        <end position="144"/>
    </location>
</feature>
<reference evidence="11 13" key="1">
    <citation type="submission" date="2020-05" db="EMBL/GenBank/DDBJ databases">
        <title>Characterization of novel class B3 metallo-beta-lactamase from novel Pseudomonas species.</title>
        <authorList>
            <person name="Yamada K."/>
            <person name="Aoki K."/>
            <person name="Ishii Y."/>
        </authorList>
    </citation>
    <scope>NUCLEOTIDE SEQUENCE [LARGE SCALE GENOMIC DNA]</scope>
    <source>
        <strain evidence="11 13">TUM18999</strain>
        <strain evidence="12 14">TUM20286</strain>
    </source>
</reference>
<feature type="modified residue" description="FMN phosphoryl threonine" evidence="10">
    <location>
        <position position="173"/>
    </location>
</feature>
<comment type="similarity">
    <text evidence="10">Belongs to the NqrB/RnfD family.</text>
</comment>
<feature type="transmembrane region" description="Helical" evidence="10">
    <location>
        <begin position="309"/>
        <end position="328"/>
    </location>
</feature>
<evidence type="ECO:0000256" key="1">
    <source>
        <dbReference type="ARBA" id="ARBA00022448"/>
    </source>
</evidence>
<keyword evidence="14" id="KW-1185">Reference proteome</keyword>
<dbReference type="NCBIfam" id="TIGR01946">
    <property type="entry name" value="rnfD"/>
    <property type="match status" value="1"/>
</dbReference>
<comment type="cofactor">
    <cofactor evidence="10">
        <name>FMN</name>
        <dbReference type="ChEBI" id="CHEBI:58210"/>
    </cofactor>
</comment>
<evidence type="ECO:0000256" key="3">
    <source>
        <dbReference type="ARBA" id="ARBA00022630"/>
    </source>
</evidence>
<evidence type="ECO:0000256" key="9">
    <source>
        <dbReference type="ARBA" id="ARBA00023136"/>
    </source>
</evidence>
<dbReference type="Proteomes" id="UP000509383">
    <property type="component" value="Chromosome"/>
</dbReference>
<comment type="subcellular location">
    <subcellularLocation>
        <location evidence="10">Cell inner membrane</location>
        <topology evidence="10">Multi-pass membrane protein</topology>
    </subcellularLocation>
</comment>
<dbReference type="GO" id="GO:0055085">
    <property type="term" value="P:transmembrane transport"/>
    <property type="evidence" value="ECO:0007669"/>
    <property type="project" value="InterPro"/>
</dbReference>
<evidence type="ECO:0000256" key="7">
    <source>
        <dbReference type="ARBA" id="ARBA00022982"/>
    </source>
</evidence>
<dbReference type="PANTHER" id="PTHR30578:SF0">
    <property type="entry name" value="ION-TRANSLOCATING OXIDOREDUCTASE COMPLEX SUBUNIT D"/>
    <property type="match status" value="1"/>
</dbReference>
<feature type="transmembrane region" description="Helical" evidence="10">
    <location>
        <begin position="36"/>
        <end position="54"/>
    </location>
</feature>
<proteinExistence type="inferred from homology"/>
<feature type="transmembrane region" description="Helical" evidence="10">
    <location>
        <begin position="12"/>
        <end position="30"/>
    </location>
</feature>
<evidence type="ECO:0000313" key="11">
    <source>
        <dbReference type="EMBL" id="BCG26604.1"/>
    </source>
</evidence>
<sequence>MTEQPGFVPRPGMRLVLLACLPGLFALLWQYGCGPLVQLAIAIPTALACEALVRHLRNQRIAPTDALFGLAPLAEGGALVTAVLLALALPPYAPWWLALCASASAILLGKSLFGGFGHNPFNPAMLGFALALLAFPAQFTHWPASGHVHGFWAAAQQVFGIGDGLVDGWSQATVLDSLRHNDRLTIDELFASHNAFGGVGGRGVEWVNLAFLAGGLLLLQQRVIRWHAPVGLLAALFVMALLCWNGSGSDSNGSPLLHLFSGATMLGAFFIVTEPVSGPSSDRARLLFGVGVGLLVYAIRTWGGYPDGLAFAVLAMNLLVPTLERLAAWSERR</sequence>
<dbReference type="InterPro" id="IPR004338">
    <property type="entry name" value="NqrB/RnfD"/>
</dbReference>
<dbReference type="EMBL" id="AP023189">
    <property type="protein sequence ID" value="BCG26604.1"/>
    <property type="molecule type" value="Genomic_DNA"/>
</dbReference>
<evidence type="ECO:0000256" key="6">
    <source>
        <dbReference type="ARBA" id="ARBA00022967"/>
    </source>
</evidence>
<evidence type="ECO:0000256" key="8">
    <source>
        <dbReference type="ARBA" id="ARBA00022989"/>
    </source>
</evidence>
<evidence type="ECO:0000256" key="10">
    <source>
        <dbReference type="HAMAP-Rule" id="MF_00462"/>
    </source>
</evidence>
<keyword evidence="2 10" id="KW-0597">Phosphoprotein</keyword>
<feature type="transmembrane region" description="Helical" evidence="10">
    <location>
        <begin position="284"/>
        <end position="303"/>
    </location>
</feature>
<feature type="transmembrane region" description="Helical" evidence="10">
    <location>
        <begin position="253"/>
        <end position="272"/>
    </location>
</feature>
<dbReference type="HAMAP" id="MF_00462">
    <property type="entry name" value="RsxD_RnfD"/>
    <property type="match status" value="1"/>
</dbReference>
<keyword evidence="7 10" id="KW-0249">Electron transport</keyword>
<keyword evidence="1 10" id="KW-0813">Transport</keyword>
<accession>A0A6J4EC78</accession>
<protein>
    <recommendedName>
        <fullName evidence="10">Ion-translocating oxidoreductase complex subunit D</fullName>
        <ecNumber evidence="10">7.-.-.-</ecNumber>
    </recommendedName>
    <alternativeName>
        <fullName evidence="10">Rnf electron transport complex subunit D</fullName>
    </alternativeName>
</protein>
<keyword evidence="9 10" id="KW-0472">Membrane</keyword>
<keyword evidence="10" id="KW-1003">Cell membrane</keyword>
<keyword evidence="6 10" id="KW-1278">Translocase</keyword>
<organism evidence="11 13">
    <name type="scientific">Pseudomonas tohonis</name>
    <dbReference type="NCBI Taxonomy" id="2725477"/>
    <lineage>
        <taxon>Bacteria</taxon>
        <taxon>Pseudomonadati</taxon>
        <taxon>Pseudomonadota</taxon>
        <taxon>Gammaproteobacteria</taxon>
        <taxon>Pseudomonadales</taxon>
        <taxon>Pseudomonadaceae</taxon>
        <taxon>Pseudomonas</taxon>
    </lineage>
</organism>
<evidence type="ECO:0000256" key="2">
    <source>
        <dbReference type="ARBA" id="ARBA00022553"/>
    </source>
</evidence>
<dbReference type="AlphaFoldDB" id="A0A6J4EC78"/>
<gene>
    <name evidence="10" type="primary">rnfD</name>
    <name evidence="11" type="ORF">TUM18999_47950</name>
    <name evidence="12" type="ORF">TUM20286_04130</name>
</gene>
<dbReference type="Pfam" id="PF03116">
    <property type="entry name" value="NQR2_RnfD_RnfE"/>
    <property type="match status" value="1"/>
</dbReference>
<dbReference type="EC" id="7.-.-.-" evidence="10"/>
<dbReference type="GO" id="GO:0022900">
    <property type="term" value="P:electron transport chain"/>
    <property type="evidence" value="ECO:0007669"/>
    <property type="project" value="UniProtKB-UniRule"/>
</dbReference>
<comment type="function">
    <text evidence="10">Part of a membrane-bound complex that couples electron transfer with translocation of ions across the membrane.</text>
</comment>
<keyword evidence="3 10" id="KW-0285">Flavoprotein</keyword>
<dbReference type="KEGG" id="ptw:TUM18999_47950"/>
<name>A0A6J4EC78_9PSED</name>
<dbReference type="Proteomes" id="UP001054892">
    <property type="component" value="Unassembled WGS sequence"/>
</dbReference>
<evidence type="ECO:0000256" key="5">
    <source>
        <dbReference type="ARBA" id="ARBA00022692"/>
    </source>
</evidence>
<evidence type="ECO:0000313" key="12">
    <source>
        <dbReference type="EMBL" id="GJN50661.1"/>
    </source>
</evidence>
<dbReference type="RefSeq" id="WP_173175978.1">
    <property type="nucleotide sequence ID" value="NZ_AP023189.1"/>
</dbReference>
<dbReference type="EMBL" id="BQKM01000001">
    <property type="protein sequence ID" value="GJN50661.1"/>
    <property type="molecule type" value="Genomic_DNA"/>
</dbReference>
<dbReference type="InterPro" id="IPR011303">
    <property type="entry name" value="RnfD_bac"/>
</dbReference>
<feature type="transmembrane region" description="Helical" evidence="10">
    <location>
        <begin position="95"/>
        <end position="113"/>
    </location>
</feature>
<evidence type="ECO:0000313" key="13">
    <source>
        <dbReference type="Proteomes" id="UP000509383"/>
    </source>
</evidence>
<evidence type="ECO:0000313" key="14">
    <source>
        <dbReference type="Proteomes" id="UP001054892"/>
    </source>
</evidence>
<feature type="transmembrane region" description="Helical" evidence="10">
    <location>
        <begin position="66"/>
        <end position="89"/>
    </location>
</feature>
<evidence type="ECO:0000256" key="4">
    <source>
        <dbReference type="ARBA" id="ARBA00022643"/>
    </source>
</evidence>
<keyword evidence="8 10" id="KW-1133">Transmembrane helix</keyword>
<keyword evidence="5 10" id="KW-0812">Transmembrane</keyword>
<keyword evidence="10" id="KW-0997">Cell inner membrane</keyword>